<evidence type="ECO:0000313" key="5">
    <source>
        <dbReference type="EMBL" id="KAF2268378.1"/>
    </source>
</evidence>
<gene>
    <name evidence="5" type="ORF">CC78DRAFT_455526</name>
</gene>
<evidence type="ECO:0000256" key="2">
    <source>
        <dbReference type="ARBA" id="ARBA00023157"/>
    </source>
</evidence>
<keyword evidence="2" id="KW-1015">Disulfide bond</keyword>
<dbReference type="PANTHER" id="PTHR22977">
    <property type="entry name" value="COX ASSEMBLY MITOCHONDRIAL PROTEIN"/>
    <property type="match status" value="1"/>
</dbReference>
<comment type="caution">
    <text evidence="5">The sequence shown here is derived from an EMBL/GenBank/DDBJ whole genome shotgun (WGS) entry which is preliminary data.</text>
</comment>
<evidence type="ECO:0000256" key="3">
    <source>
        <dbReference type="RuleBase" id="RU364104"/>
    </source>
</evidence>
<dbReference type="AlphaFoldDB" id="A0A9P4N733"/>
<sequence length="143" mass="16707">MPKNQTISTPGPTANDTTPKLPSNPTPLSAPQEQQVRDLYYKNVREKCAEEVKAFAACATGRTLTLTFACRAQKLAMNACMLQFQNQDEMDRARAQWFQLAGERKREREEQRRRVEEAREKHREWWGLDEQGRLQGRRAERDR</sequence>
<dbReference type="EMBL" id="ML986587">
    <property type="protein sequence ID" value="KAF2268378.1"/>
    <property type="molecule type" value="Genomic_DNA"/>
</dbReference>
<dbReference type="OrthoDB" id="6224010at2759"/>
<proteinExistence type="inferred from homology"/>
<keyword evidence="3" id="KW-0999">Mitochondrion inner membrane</keyword>
<keyword evidence="6" id="KW-1185">Reference proteome</keyword>
<dbReference type="GO" id="GO:0005743">
    <property type="term" value="C:mitochondrial inner membrane"/>
    <property type="evidence" value="ECO:0007669"/>
    <property type="project" value="UniProtKB-SubCell"/>
</dbReference>
<evidence type="ECO:0000313" key="6">
    <source>
        <dbReference type="Proteomes" id="UP000800093"/>
    </source>
</evidence>
<name>A0A9P4N733_9PLEO</name>
<reference evidence="6" key="1">
    <citation type="journal article" date="2020" name="Stud. Mycol.">
        <title>101 Dothideomycetes genomes: A test case for predicting lifestyles and emergence of pathogens.</title>
        <authorList>
            <person name="Haridas S."/>
            <person name="Albert R."/>
            <person name="Binder M."/>
            <person name="Bloem J."/>
            <person name="LaButti K."/>
            <person name="Salamov A."/>
            <person name="Andreopoulos B."/>
            <person name="Baker S."/>
            <person name="Barry K."/>
            <person name="Bills G."/>
            <person name="Bluhm B."/>
            <person name="Cannon C."/>
            <person name="Castanera R."/>
            <person name="Culley D."/>
            <person name="Daum C."/>
            <person name="Ezra D."/>
            <person name="Gonzalez J."/>
            <person name="Henrissat B."/>
            <person name="Kuo A."/>
            <person name="Liang C."/>
            <person name="Lipzen A."/>
            <person name="Lutzoni F."/>
            <person name="Magnuson J."/>
            <person name="Mondo S."/>
            <person name="Nolan M."/>
            <person name="Ohm R."/>
            <person name="Pangilinan J."/>
            <person name="Park H.-J."/>
            <person name="Ramirez L."/>
            <person name="Alfaro M."/>
            <person name="Sun H."/>
            <person name="Tritt A."/>
            <person name="Yoshinaga Y."/>
            <person name="Zwiers L.-H."/>
            <person name="Turgeon B."/>
            <person name="Goodwin S."/>
            <person name="Spatafora J."/>
            <person name="Crous P."/>
            <person name="Grigoriev I."/>
        </authorList>
    </citation>
    <scope>NUCLEOTIDE SEQUENCE [LARGE SCALE GENOMIC DNA]</scope>
    <source>
        <strain evidence="6">CBS 304.66</strain>
    </source>
</reference>
<comment type="function">
    <text evidence="3">Required for mitochondrial cytochrome c oxidase (COX) assembly and respiration.</text>
</comment>
<comment type="similarity">
    <text evidence="1 3">Belongs to the CMC family.</text>
</comment>
<evidence type="ECO:0000256" key="4">
    <source>
        <dbReference type="SAM" id="MobiDB-lite"/>
    </source>
</evidence>
<dbReference type="Pfam" id="PF08583">
    <property type="entry name" value="Cmc1"/>
    <property type="match status" value="1"/>
</dbReference>
<feature type="region of interest" description="Disordered" evidence="4">
    <location>
        <begin position="1"/>
        <end position="33"/>
    </location>
</feature>
<keyword evidence="3" id="KW-0143">Chaperone</keyword>
<keyword evidence="3" id="KW-0472">Membrane</keyword>
<keyword evidence="3" id="KW-0496">Mitochondrion</keyword>
<organism evidence="5 6">
    <name type="scientific">Lojkania enalia</name>
    <dbReference type="NCBI Taxonomy" id="147567"/>
    <lineage>
        <taxon>Eukaryota</taxon>
        <taxon>Fungi</taxon>
        <taxon>Dikarya</taxon>
        <taxon>Ascomycota</taxon>
        <taxon>Pezizomycotina</taxon>
        <taxon>Dothideomycetes</taxon>
        <taxon>Pleosporomycetidae</taxon>
        <taxon>Pleosporales</taxon>
        <taxon>Pleosporales incertae sedis</taxon>
        <taxon>Lojkania</taxon>
    </lineage>
</organism>
<dbReference type="Proteomes" id="UP000800093">
    <property type="component" value="Unassembled WGS sequence"/>
</dbReference>
<dbReference type="PANTHER" id="PTHR22977:SF5">
    <property type="entry name" value="COX ASSEMBLY MITOCHONDRIAL PROTEIN HOMOLOG"/>
    <property type="match status" value="1"/>
</dbReference>
<comment type="subcellular location">
    <subcellularLocation>
        <location evidence="3">Mitochondrion inner membrane</location>
    </subcellularLocation>
</comment>
<dbReference type="InterPro" id="IPR013892">
    <property type="entry name" value="Cyt_c_biogenesis_Cmc1-like"/>
</dbReference>
<evidence type="ECO:0000256" key="1">
    <source>
        <dbReference type="ARBA" id="ARBA00007347"/>
    </source>
</evidence>
<protein>
    <recommendedName>
        <fullName evidence="3">COX assembly mitochondrial protein</fullName>
    </recommendedName>
</protein>
<accession>A0A9P4N733</accession>